<organism evidence="3 4">
    <name type="scientific">Heterodera trifolii</name>
    <dbReference type="NCBI Taxonomy" id="157864"/>
    <lineage>
        <taxon>Eukaryota</taxon>
        <taxon>Metazoa</taxon>
        <taxon>Ecdysozoa</taxon>
        <taxon>Nematoda</taxon>
        <taxon>Chromadorea</taxon>
        <taxon>Rhabditida</taxon>
        <taxon>Tylenchina</taxon>
        <taxon>Tylenchomorpha</taxon>
        <taxon>Tylenchoidea</taxon>
        <taxon>Heteroderidae</taxon>
        <taxon>Heteroderinae</taxon>
        <taxon>Heterodera</taxon>
    </lineage>
</organism>
<proteinExistence type="predicted"/>
<feature type="region of interest" description="Disordered" evidence="2">
    <location>
        <begin position="581"/>
        <end position="618"/>
    </location>
</feature>
<reference evidence="3 4" key="1">
    <citation type="submission" date="2024-10" db="EMBL/GenBank/DDBJ databases">
        <authorList>
            <person name="Kim D."/>
        </authorList>
    </citation>
    <scope>NUCLEOTIDE SEQUENCE [LARGE SCALE GENOMIC DNA]</scope>
    <source>
        <strain evidence="3">BH-2024</strain>
    </source>
</reference>
<feature type="compositionally biased region" description="Polar residues" evidence="2">
    <location>
        <begin position="374"/>
        <end position="394"/>
    </location>
</feature>
<feature type="coiled-coil region" evidence="1">
    <location>
        <begin position="1299"/>
        <end position="1326"/>
    </location>
</feature>
<accession>A0ABD2KVS9</accession>
<keyword evidence="4" id="KW-1185">Reference proteome</keyword>
<evidence type="ECO:0000313" key="3">
    <source>
        <dbReference type="EMBL" id="KAL3107056.1"/>
    </source>
</evidence>
<dbReference type="EMBL" id="JBICBT010000626">
    <property type="protein sequence ID" value="KAL3107056.1"/>
    <property type="molecule type" value="Genomic_DNA"/>
</dbReference>
<feature type="region of interest" description="Disordered" evidence="2">
    <location>
        <begin position="200"/>
        <end position="406"/>
    </location>
</feature>
<feature type="region of interest" description="Disordered" evidence="2">
    <location>
        <begin position="1149"/>
        <end position="1234"/>
    </location>
</feature>
<feature type="compositionally biased region" description="Basic residues" evidence="2">
    <location>
        <begin position="290"/>
        <end position="299"/>
    </location>
</feature>
<feature type="region of interest" description="Disordered" evidence="2">
    <location>
        <begin position="1890"/>
        <end position="1919"/>
    </location>
</feature>
<name>A0ABD2KVS9_9BILA</name>
<feature type="compositionally biased region" description="Basic and acidic residues" evidence="2">
    <location>
        <begin position="1165"/>
        <end position="1175"/>
    </location>
</feature>
<feature type="compositionally biased region" description="Basic residues" evidence="2">
    <location>
        <begin position="1149"/>
        <end position="1164"/>
    </location>
</feature>
<feature type="region of interest" description="Disordered" evidence="2">
    <location>
        <begin position="844"/>
        <end position="879"/>
    </location>
</feature>
<evidence type="ECO:0000256" key="1">
    <source>
        <dbReference type="SAM" id="Coils"/>
    </source>
</evidence>
<feature type="region of interest" description="Disordered" evidence="2">
    <location>
        <begin position="420"/>
        <end position="446"/>
    </location>
</feature>
<feature type="compositionally biased region" description="Basic and acidic residues" evidence="2">
    <location>
        <begin position="200"/>
        <end position="289"/>
    </location>
</feature>
<feature type="compositionally biased region" description="Acidic residues" evidence="2">
    <location>
        <begin position="867"/>
        <end position="877"/>
    </location>
</feature>
<comment type="caution">
    <text evidence="3">The sequence shown here is derived from an EMBL/GenBank/DDBJ whole genome shotgun (WGS) entry which is preliminary data.</text>
</comment>
<protein>
    <submittedName>
        <fullName evidence="3">Uncharacterized protein</fullName>
    </submittedName>
</protein>
<feature type="compositionally biased region" description="Basic and acidic residues" evidence="2">
    <location>
        <begin position="1186"/>
        <end position="1227"/>
    </location>
</feature>
<evidence type="ECO:0000256" key="2">
    <source>
        <dbReference type="SAM" id="MobiDB-lite"/>
    </source>
</evidence>
<sequence>MTSLVLIGSGEETNAEQSASAPLPKPSIWHKITKPIMSWFSGNNTEKEFESLKSNWSEIFENMQREMLRVQNRRWDGAKTKVPNWEDIFQFVYIDEHTTIFMGNTFESAAEKAYSCKRAFEAKEWSFNELKNECKLPKKMGRKNAFKFWTEKIKQFEAGQRIFECIQWTKRQEKKKLKEIFNAFLDGAPLPANICHEEQFKETGESEENIEGKETDKSKTPNEEKQTEKETEKSIVKERRNSWEKIRAQWSGRDAETERTVVKEEGGKGKKDSSWLDESESRERVEWKRKVARGKKRTKISPQKRQMRKKVEEQRNAALSAQEESGESDQNRETKKKWVKTSDRKVPKGQPQYSTHAEKEAHQRYGAQADTGERNLSLQQQPNDALSRQQLTETETNRPIDGQQYGRFAVRAVKGLPKRRRDDILTEASKSTESEFETATSKSDRHYYDTDGTQQLRQEHSFLSGASTELSEFEVERVRPNNEYRRYGNSKESSAEAMEKSPRHVIGMKKHLKLSSEEIETDQSVESHRFHSTENASYFLSRSENESEDKNSAGWRIRTMKKGGEVVPTEEDEQKQAQFVMRKTESGTERNFGTMAKSDGQKWGDSQNANDGADNERRKEQQELFHLANVQPALWLNEFGEVSHSTDQRVAKWDCHTLTDREQISECRGWEDVHRAIKRFVKFQLAKETKVEQKDDSFLAKVAIRPRIFTQKRQLDGQNAEVPLVSLMEHAQAVHSGQMELDKAPTIWNKILVERVEEWAELLKENIANDDEWSIEQTDHQEVLRAREVLQMVNGSEELLEGMADEKTVPPMPFKHTPGQKAIWERNESFRSLSVGRRETIGTNDLMGINGKHSDEKIEQKSANGREEEEGEKEEEEKGQIGILNFARSRNSDFWLGMANSVNWNCPGMGDNSDRCEEWALIHRAIRRYLAFLDTIEEKAMAELRESDLGQVAVFPRLRPEADSKGLTINNKAWIARLWGKFMTKDNGQNMDLKEAMRKVEEAHKLAKIGQLKEPMELMNKVLVERVEGWAEFYEENAQQSLSQSIEEARTILTHVLVQTFDERNRIMPKIDMKIVKTPPARKEISPERIYEQKKTIEFIEKSEKLPNETKNNAPKIDEIKKTPTKIEEMKKTPVKIVGFEKTPTKIVRNRVKSRNYRRRKSSSKSREAIWERRRALNAQIRQKVPKKDEEQSQNKRPKIDERNRENENSEEKKGEKADDTTPKEGGETPMQIWEQKREFNEKMRKTINEIFGRRTIYLAKGKKPLKSDAIWPIFDAIESARDEKQLKNVEKMIPPKETDEEREKREELLEKWEEIERTLREQLEKYGHDAYANRLKSAKTTAPNQLVIVYTNFIGFKKYRVVLVPTSAEVVHTVYQVKNNSKNTYSMLGSNVFEAWKRAAKCVEIVQNGQIYVGGKECQVEIEAESRAEMFRKWTNLGKALQFRIGALYKENDGMFDEQKLMLLLEQAYGALLNGSALPPLPPNVSGTVEQKLYGEMLEKSAQMSERTLSRALSSFTRQKSILSENPIGDMKRTLSEKAREMLHKFWTGESVFLVKTKAVNADTIWRLFDQIDRTHDEKAVKGVEKQFPDEGPPEMRQYQLQKWQEIELILREQMEAYGRERYALRQQSADPNGPNADDLLLLNESKFFGLLTKKRHVLIPKEDENVHTVYRIEKPDKKTGFATIEHFGPNIFDAWKRAAQCLDAVKSGQQYASANEDCNWQLRTEYRHETAFKRWTSIGRAMKSGTEAQYKINEEILDEQKLLQLLEKAFVALVNGTELPALPEKLSADEIDNLKKGTRNPTDEKAMSESQKAETKSCFIEARKRFFMGETRVPTARLPTVRSCCRTTNSRPAPRGRRIAGYAAPRRRGPGGVAAPMPRGIGQHARSASMTWHPAHARPSAALTPGQRVRQHWSDER</sequence>
<keyword evidence="1" id="KW-0175">Coiled coil</keyword>
<dbReference type="Proteomes" id="UP001620626">
    <property type="component" value="Unassembled WGS sequence"/>
</dbReference>
<evidence type="ECO:0000313" key="4">
    <source>
        <dbReference type="Proteomes" id="UP001620626"/>
    </source>
</evidence>
<gene>
    <name evidence="3" type="ORF">niasHT_019452</name>
</gene>
<feature type="compositionally biased region" description="Basic and acidic residues" evidence="2">
    <location>
        <begin position="852"/>
        <end position="866"/>
    </location>
</feature>